<dbReference type="Pfam" id="PF00656">
    <property type="entry name" value="Peptidase_C14"/>
    <property type="match status" value="1"/>
</dbReference>
<comment type="caution">
    <text evidence="2">The sequence shown here is derived from an EMBL/GenBank/DDBJ whole genome shotgun (WGS) entry which is preliminary data.</text>
</comment>
<dbReference type="InterPro" id="IPR001309">
    <property type="entry name" value="Pept_C14_p20"/>
</dbReference>
<evidence type="ECO:0000313" key="3">
    <source>
        <dbReference type="EMBL" id="CAF0848937.1"/>
    </source>
</evidence>
<feature type="domain" description="Caspase family p20" evidence="1">
    <location>
        <begin position="231"/>
        <end position="308"/>
    </location>
</feature>
<dbReference type="PROSITE" id="PS50208">
    <property type="entry name" value="CASPASE_P20"/>
    <property type="match status" value="1"/>
</dbReference>
<dbReference type="PANTHER" id="PTHR22576:SF37">
    <property type="entry name" value="MUCOSA-ASSOCIATED LYMPHOID TISSUE LYMPHOMA TRANSLOCATION PROTEIN 1"/>
    <property type="match status" value="1"/>
</dbReference>
<dbReference type="AlphaFoldDB" id="A0A813MT86"/>
<name>A0A813MT86_9BILA</name>
<dbReference type="InterPro" id="IPR052039">
    <property type="entry name" value="Caspase-related_regulators"/>
</dbReference>
<reference evidence="2" key="1">
    <citation type="submission" date="2021-02" db="EMBL/GenBank/DDBJ databases">
        <authorList>
            <person name="Nowell W R."/>
        </authorList>
    </citation>
    <scope>NUCLEOTIDE SEQUENCE</scope>
</reference>
<dbReference type="Gene3D" id="2.100.10.30">
    <property type="entry name" value="Jacalin-like lectin domain"/>
    <property type="match status" value="1"/>
</dbReference>
<dbReference type="InterPro" id="IPR001229">
    <property type="entry name" value="Jacalin-like_lectin_dom"/>
</dbReference>
<dbReference type="InterPro" id="IPR011600">
    <property type="entry name" value="Pept_C14_caspase"/>
</dbReference>
<dbReference type="SUPFAM" id="SSF52129">
    <property type="entry name" value="Caspase-like"/>
    <property type="match status" value="1"/>
</dbReference>
<dbReference type="EMBL" id="CAJNOI010000023">
    <property type="protein sequence ID" value="CAF0848937.1"/>
    <property type="molecule type" value="Genomic_DNA"/>
</dbReference>
<dbReference type="Proteomes" id="UP000663832">
    <property type="component" value="Unassembled WGS sequence"/>
</dbReference>
<dbReference type="OrthoDB" id="10021523at2759"/>
<proteinExistence type="predicted"/>
<dbReference type="PROSITE" id="PS51996">
    <property type="entry name" value="TR_MART"/>
    <property type="match status" value="1"/>
</dbReference>
<dbReference type="Pfam" id="PF01419">
    <property type="entry name" value="Jacalin"/>
    <property type="match status" value="1"/>
</dbReference>
<dbReference type="PANTHER" id="PTHR22576">
    <property type="entry name" value="MUCOSA ASSOCIATED LYMPHOID TISSUE LYMPHOMA TRANSLOCATION PROTEIN 1/PARACASPASE"/>
    <property type="match status" value="1"/>
</dbReference>
<dbReference type="InterPro" id="IPR029030">
    <property type="entry name" value="Caspase-like_dom_sf"/>
</dbReference>
<sequence length="628" mass="72050">MTNTNSNRFNNDQVCELREANHSPIYGYQHLPILTLEKSIEKLLPIVPGLGNYVIQAKENCRKTSTNLTLDESASIYLYTMQISFFSKLNKDLRAKNRNALKPWFSYLKLLITALEKLPSLEITIWRGVNDDVSSSFINNDEEIWWGINSCSKDPNIVGIYVGPKGTIFAINAIQGKDISEYSAVKDEEEVVLMPGTRLFVRYKPMNFENCLLIIHLHEEPKLRLTTVENHRKIALVIGNNKYQTKYLTYCVNDAIDLSITLENMGFLVITKFNVNYEIMDKEIRNFTESIQSNDIVLFFFSGHGLQSENENYLVPCDEDLEYQTISLQYILEQMTLKDPLTIIYLLDCSREYFLQNRSLLQGMTNMKALSNSIIISACAPNTIAKDQSINDRNGVFTYYLVQNIIKPAENILLMLTNVTNGVANETNNRQIPYVTSDLKRKDIYLVSSEWKNSINSSLNHIPLIKSGKQFGGTGGHTFDDYIENNLTYSHYLRGMITGCKALPLDWCQFCYSSSNDNCQMIIQTDMQGTCETDDDIERFIINQNERINKIQVVIDYVILLVGDIRKLVPLIRGIRFFTTNGQSSQSIDHLEGDSYTEEFYGYFVGYITGRSGLLIDQLQFHWFRNNS</sequence>
<dbReference type="InterPro" id="IPR036404">
    <property type="entry name" value="Jacalin-like_lectin_dom_sf"/>
</dbReference>
<dbReference type="GO" id="GO:0004197">
    <property type="term" value="F:cysteine-type endopeptidase activity"/>
    <property type="evidence" value="ECO:0007669"/>
    <property type="project" value="InterPro"/>
</dbReference>
<gene>
    <name evidence="3" type="ORF">BJG266_LOCUS7734</name>
    <name evidence="2" type="ORF">QVE165_LOCUS94</name>
</gene>
<protein>
    <recommendedName>
        <fullName evidence="1">Caspase family p20 domain-containing protein</fullName>
    </recommendedName>
</protein>
<evidence type="ECO:0000313" key="2">
    <source>
        <dbReference type="EMBL" id="CAF0729015.1"/>
    </source>
</evidence>
<dbReference type="Gene3D" id="3.90.176.10">
    <property type="entry name" value="Toxin ADP-ribosyltransferase, Chain A, domain 1"/>
    <property type="match status" value="1"/>
</dbReference>
<dbReference type="EMBL" id="CAJNOM010000001">
    <property type="protein sequence ID" value="CAF0729015.1"/>
    <property type="molecule type" value="Genomic_DNA"/>
</dbReference>
<accession>A0A813MT86</accession>
<dbReference type="SUPFAM" id="SSF51101">
    <property type="entry name" value="Mannose-binding lectins"/>
    <property type="match status" value="1"/>
</dbReference>
<keyword evidence="4" id="KW-1185">Reference proteome</keyword>
<evidence type="ECO:0000259" key="1">
    <source>
        <dbReference type="PROSITE" id="PS50208"/>
    </source>
</evidence>
<dbReference type="Gene3D" id="3.40.50.1460">
    <property type="match status" value="1"/>
</dbReference>
<dbReference type="Proteomes" id="UP000663877">
    <property type="component" value="Unassembled WGS sequence"/>
</dbReference>
<organism evidence="2 4">
    <name type="scientific">Adineta steineri</name>
    <dbReference type="NCBI Taxonomy" id="433720"/>
    <lineage>
        <taxon>Eukaryota</taxon>
        <taxon>Metazoa</taxon>
        <taxon>Spiralia</taxon>
        <taxon>Gnathifera</taxon>
        <taxon>Rotifera</taxon>
        <taxon>Eurotatoria</taxon>
        <taxon>Bdelloidea</taxon>
        <taxon>Adinetida</taxon>
        <taxon>Adinetidae</taxon>
        <taxon>Adineta</taxon>
    </lineage>
</organism>
<evidence type="ECO:0000313" key="4">
    <source>
        <dbReference type="Proteomes" id="UP000663832"/>
    </source>
</evidence>
<dbReference type="GO" id="GO:0006508">
    <property type="term" value="P:proteolysis"/>
    <property type="evidence" value="ECO:0007669"/>
    <property type="project" value="InterPro"/>
</dbReference>
<dbReference type="SUPFAM" id="SSF56399">
    <property type="entry name" value="ADP-ribosylation"/>
    <property type="match status" value="1"/>
</dbReference>